<proteinExistence type="predicted"/>
<feature type="domain" description="TIL" evidence="4">
    <location>
        <begin position="104"/>
        <end position="157"/>
    </location>
</feature>
<dbReference type="PANTHER" id="PTHR23259">
    <property type="entry name" value="RIDDLE"/>
    <property type="match status" value="1"/>
</dbReference>
<dbReference type="CDD" id="cd19941">
    <property type="entry name" value="TIL"/>
    <property type="match status" value="3"/>
</dbReference>
<feature type="signal peptide" evidence="3">
    <location>
        <begin position="1"/>
        <end position="23"/>
    </location>
</feature>
<dbReference type="SUPFAM" id="SSF57567">
    <property type="entry name" value="Serine protease inhibitors"/>
    <property type="match status" value="4"/>
</dbReference>
<name>A0A182NIS6_9DIPT</name>
<evidence type="ECO:0000256" key="3">
    <source>
        <dbReference type="SAM" id="SignalP"/>
    </source>
</evidence>
<dbReference type="STRING" id="7168.A0A182NIS6"/>
<dbReference type="InterPro" id="IPR002919">
    <property type="entry name" value="TIL_dom"/>
</dbReference>
<dbReference type="Pfam" id="PF01826">
    <property type="entry name" value="TIL"/>
    <property type="match status" value="4"/>
</dbReference>
<dbReference type="GO" id="GO:0030414">
    <property type="term" value="F:peptidase inhibitor activity"/>
    <property type="evidence" value="ECO:0007669"/>
    <property type="project" value="UniProtKB-KW"/>
</dbReference>
<reference evidence="5" key="2">
    <citation type="submission" date="2020-05" db="UniProtKB">
        <authorList>
            <consortium name="EnsemblMetazoa"/>
        </authorList>
    </citation>
    <scope>IDENTIFICATION</scope>
    <source>
        <strain evidence="5">WRAIR2</strain>
    </source>
</reference>
<dbReference type="VEuPathDB" id="VectorBase:ADIR007551"/>
<keyword evidence="2" id="KW-1015">Disulfide bond</keyword>
<evidence type="ECO:0000313" key="5">
    <source>
        <dbReference type="EnsemblMetazoa" id="ADIR007551-PA"/>
    </source>
</evidence>
<dbReference type="Gene3D" id="2.10.25.10">
    <property type="entry name" value="Laminin"/>
    <property type="match status" value="4"/>
</dbReference>
<sequence>MKTSQALLAMVALTLALMSVCSAQGYECGLNEHADDCGTACERTCLPRRVGCTMNCVQGCFCLPGYVREVEGGRCIPLEDCAPDNTMVALVLTLMSVCSEPLECGPNEYLDSCGTPCQLYCNADPVDLFCPLVCASGCFCQPGLIREVKDGKCIPLEEQKHSICPYVCASGCVCKPGFIREVKNGQCIPQYMCRDFNIYTVLLIVSAVSAALAPQQCGPNEAYEECGPAVPLTCESRFETCTVDCVPGCFCHDGYIRETAGGACIPSNECPKKIV</sequence>
<feature type="domain" description="TIL" evidence="4">
    <location>
        <begin position="160"/>
        <end position="193"/>
    </location>
</feature>
<feature type="domain" description="TIL" evidence="4">
    <location>
        <begin position="28"/>
        <end position="81"/>
    </location>
</feature>
<dbReference type="Proteomes" id="UP000075884">
    <property type="component" value="Unassembled WGS sequence"/>
</dbReference>
<evidence type="ECO:0000259" key="4">
    <source>
        <dbReference type="Pfam" id="PF01826"/>
    </source>
</evidence>
<reference evidence="6" key="1">
    <citation type="submission" date="2013-03" db="EMBL/GenBank/DDBJ databases">
        <title>The Genome Sequence of Anopheles dirus WRAIR2.</title>
        <authorList>
            <consortium name="The Broad Institute Genomics Platform"/>
            <person name="Neafsey D.E."/>
            <person name="Walton C."/>
            <person name="Walker B."/>
            <person name="Young S.K."/>
            <person name="Zeng Q."/>
            <person name="Gargeya S."/>
            <person name="Fitzgerald M."/>
            <person name="Haas B."/>
            <person name="Abouelleil A."/>
            <person name="Allen A.W."/>
            <person name="Alvarado L."/>
            <person name="Arachchi H.M."/>
            <person name="Berlin A.M."/>
            <person name="Chapman S.B."/>
            <person name="Gainer-Dewar J."/>
            <person name="Goldberg J."/>
            <person name="Griggs A."/>
            <person name="Gujja S."/>
            <person name="Hansen M."/>
            <person name="Howarth C."/>
            <person name="Imamovic A."/>
            <person name="Ireland A."/>
            <person name="Larimer J."/>
            <person name="McCowan C."/>
            <person name="Murphy C."/>
            <person name="Pearson M."/>
            <person name="Poon T.W."/>
            <person name="Priest M."/>
            <person name="Roberts A."/>
            <person name="Saif S."/>
            <person name="Shea T."/>
            <person name="Sisk P."/>
            <person name="Sykes S."/>
            <person name="Wortman J."/>
            <person name="Nusbaum C."/>
            <person name="Birren B."/>
        </authorList>
    </citation>
    <scope>NUCLEOTIDE SEQUENCE [LARGE SCALE GENOMIC DNA]</scope>
    <source>
        <strain evidence="6">WRAIR2</strain>
    </source>
</reference>
<dbReference type="EnsemblMetazoa" id="ADIR007551-RA">
    <property type="protein sequence ID" value="ADIR007551-PA"/>
    <property type="gene ID" value="ADIR007551"/>
</dbReference>
<feature type="chain" id="PRO_5008130011" description="TIL domain-containing protein" evidence="3">
    <location>
        <begin position="24"/>
        <end position="275"/>
    </location>
</feature>
<dbReference type="InterPro" id="IPR051368">
    <property type="entry name" value="SerProtInhib-TIL_Domain"/>
</dbReference>
<dbReference type="InterPro" id="IPR036084">
    <property type="entry name" value="Ser_inhib-like_sf"/>
</dbReference>
<accession>A0A182NIS6</accession>
<protein>
    <recommendedName>
        <fullName evidence="4">TIL domain-containing protein</fullName>
    </recommendedName>
</protein>
<keyword evidence="1" id="KW-0646">Protease inhibitor</keyword>
<evidence type="ECO:0000256" key="2">
    <source>
        <dbReference type="ARBA" id="ARBA00023157"/>
    </source>
</evidence>
<dbReference type="AlphaFoldDB" id="A0A182NIS6"/>
<evidence type="ECO:0000256" key="1">
    <source>
        <dbReference type="ARBA" id="ARBA00022690"/>
    </source>
</evidence>
<keyword evidence="3" id="KW-0732">Signal</keyword>
<evidence type="ECO:0000313" key="6">
    <source>
        <dbReference type="Proteomes" id="UP000075884"/>
    </source>
</evidence>
<organism evidence="5 6">
    <name type="scientific">Anopheles dirus</name>
    <dbReference type="NCBI Taxonomy" id="7168"/>
    <lineage>
        <taxon>Eukaryota</taxon>
        <taxon>Metazoa</taxon>
        <taxon>Ecdysozoa</taxon>
        <taxon>Arthropoda</taxon>
        <taxon>Hexapoda</taxon>
        <taxon>Insecta</taxon>
        <taxon>Pterygota</taxon>
        <taxon>Neoptera</taxon>
        <taxon>Endopterygota</taxon>
        <taxon>Diptera</taxon>
        <taxon>Nematocera</taxon>
        <taxon>Culicoidea</taxon>
        <taxon>Culicidae</taxon>
        <taxon>Anophelinae</taxon>
        <taxon>Anopheles</taxon>
    </lineage>
</organism>
<feature type="domain" description="TIL" evidence="4">
    <location>
        <begin position="217"/>
        <end position="270"/>
    </location>
</feature>
<dbReference type="PANTHER" id="PTHR23259:SF70">
    <property type="entry name" value="ACCESSORY GLAND PROTEIN ACP62F-RELATED"/>
    <property type="match status" value="1"/>
</dbReference>
<keyword evidence="6" id="KW-1185">Reference proteome</keyword>